<dbReference type="InterPro" id="IPR031737">
    <property type="entry name" value="CNDH2_C"/>
</dbReference>
<sequence length="747" mass="84864">MNLSTLSRAIAVLGKFLPPAEMDEFIRELMQLKTPKVEWNFPLSDALSAYSQMMNTVEGCTLNYSETALVIQNSAHVFEKRVENLYHDTCGLRKTLDEHEAEHEAAKAAKPRQRSHRKNLDLENVERFDFLKDSTKNCFLKSRRPQKKIKLLSQRYPQLENLCRHKFSLDVVDTHGEKIGKKYDFRCNQQLTSSLMLVDELSPEDLHRSSRISVESSPFHHDSIPSCSTPYPSSPGLLNSSLQEKSPPNILSFPQTSPPRTSSSPSPSQAHLDHLDTSDFDTNDFCDSQDAEALDQTQESGYCTFSDISTSENLSTIQPGGESMTLSHETSTKIHEKDKSPSNNDPPSSTTSPDSVGLETPPENSSPVPLTQTPEPPPEEISLLSKRNRDSMETDAGYTSGGPEDLPKSPVLIRRSKRLKKSAMEELNDKSYEAIPFQAPIPEKSSKTRKRFKLPCHPSLLRSDRPKKRKVLLLGNDEKMKKHLMSDAEERNKLVMYSPSRSLSDHYREEHEEFQKMVHQCYTQFNVSHFEAVLGENECLRGFALIGKGGILNGEKFLQKVGASGHEVKDTNLKLTVDVVDHRLQELQETSCSYTPPHSPAFSGGFELEDEPVENEDFVETEGATLTHQQKIERRMQELQKEFDVRHDREEETVRWFDMMETLKAAEKRPVFDVREYEEKIVRGLTDEPDNRLGFEELAWREKPEDIARLFVASLHLANTYTVDITASADQSNVHLNLLKRDGFHSS</sequence>
<feature type="compositionally biased region" description="Low complexity" evidence="1">
    <location>
        <begin position="341"/>
        <end position="355"/>
    </location>
</feature>
<feature type="compositionally biased region" description="Polar residues" evidence="1">
    <location>
        <begin position="362"/>
        <end position="373"/>
    </location>
</feature>
<feature type="compositionally biased region" description="Polar residues" evidence="1">
    <location>
        <begin position="225"/>
        <end position="246"/>
    </location>
</feature>
<feature type="domain" description="Condensin-2 complex subunit H2 C-terminal" evidence="2">
    <location>
        <begin position="654"/>
        <end position="740"/>
    </location>
</feature>
<evidence type="ECO:0000256" key="1">
    <source>
        <dbReference type="SAM" id="MobiDB-lite"/>
    </source>
</evidence>
<evidence type="ECO:0000259" key="2">
    <source>
        <dbReference type="Pfam" id="PF16858"/>
    </source>
</evidence>
<dbReference type="GO" id="GO:0003682">
    <property type="term" value="F:chromatin binding"/>
    <property type="evidence" value="ECO:0007669"/>
    <property type="project" value="TreeGrafter"/>
</dbReference>
<protein>
    <submittedName>
        <fullName evidence="3">Ncaph2 protein</fullName>
    </submittedName>
</protein>
<dbReference type="InterPro" id="IPR031739">
    <property type="entry name" value="Ncaph2"/>
</dbReference>
<dbReference type="EMBL" id="GBYB01000051">
    <property type="protein sequence ID" value="JAG69818.1"/>
    <property type="molecule type" value="Transcribed_RNA"/>
</dbReference>
<dbReference type="Pfam" id="PF16858">
    <property type="entry name" value="CNDH2_C"/>
    <property type="match status" value="1"/>
</dbReference>
<feature type="compositionally biased region" description="Basic and acidic residues" evidence="1">
    <location>
        <begin position="330"/>
        <end position="340"/>
    </location>
</feature>
<feature type="compositionally biased region" description="Polar residues" evidence="1">
    <location>
        <begin position="312"/>
        <end position="329"/>
    </location>
</feature>
<dbReference type="PANTHER" id="PTHR14324:SF3">
    <property type="entry name" value="CONDENSIN-2 COMPLEX SUBUNIT H2"/>
    <property type="match status" value="1"/>
</dbReference>
<gene>
    <name evidence="3" type="primary">ncaph2</name>
    <name evidence="3" type="ORF">g.56175</name>
</gene>
<reference evidence="3" key="1">
    <citation type="submission" date="2015-01" db="EMBL/GenBank/DDBJ databases">
        <title>Transcriptome Assembly of Fopius arisanus.</title>
        <authorList>
            <person name="Geib S."/>
        </authorList>
    </citation>
    <scope>NUCLEOTIDE SEQUENCE</scope>
</reference>
<name>A0A0C9QZJ3_9HYME</name>
<dbReference type="GO" id="GO:0051306">
    <property type="term" value="P:mitotic sister chromatid separation"/>
    <property type="evidence" value="ECO:0007669"/>
    <property type="project" value="TreeGrafter"/>
</dbReference>
<feature type="region of interest" description="Disordered" evidence="1">
    <location>
        <begin position="312"/>
        <end position="412"/>
    </location>
</feature>
<feature type="compositionally biased region" description="Low complexity" evidence="1">
    <location>
        <begin position="252"/>
        <end position="269"/>
    </location>
</feature>
<dbReference type="PANTHER" id="PTHR14324">
    <property type="entry name" value="CONDENSIN-2 COMPLEX SUBUNIT H2"/>
    <property type="match status" value="1"/>
</dbReference>
<dbReference type="GO" id="GO:0010032">
    <property type="term" value="P:meiotic chromosome condensation"/>
    <property type="evidence" value="ECO:0007669"/>
    <property type="project" value="TreeGrafter"/>
</dbReference>
<organism evidence="3">
    <name type="scientific">Fopius arisanus</name>
    <dbReference type="NCBI Taxonomy" id="64838"/>
    <lineage>
        <taxon>Eukaryota</taxon>
        <taxon>Metazoa</taxon>
        <taxon>Ecdysozoa</taxon>
        <taxon>Arthropoda</taxon>
        <taxon>Hexapoda</taxon>
        <taxon>Insecta</taxon>
        <taxon>Pterygota</taxon>
        <taxon>Neoptera</taxon>
        <taxon>Endopterygota</taxon>
        <taxon>Hymenoptera</taxon>
        <taxon>Apocrita</taxon>
        <taxon>Ichneumonoidea</taxon>
        <taxon>Braconidae</taxon>
        <taxon>Opiinae</taxon>
        <taxon>Fopius</taxon>
    </lineage>
</organism>
<evidence type="ECO:0000313" key="3">
    <source>
        <dbReference type="EMBL" id="JAG69818.1"/>
    </source>
</evidence>
<accession>A0A0C9QZJ3</accession>
<dbReference type="AlphaFoldDB" id="A0A0C9QZJ3"/>
<proteinExistence type="predicted"/>
<dbReference type="GO" id="GO:0000796">
    <property type="term" value="C:condensin complex"/>
    <property type="evidence" value="ECO:0007669"/>
    <property type="project" value="TreeGrafter"/>
</dbReference>
<dbReference type="GO" id="GO:0005634">
    <property type="term" value="C:nucleus"/>
    <property type="evidence" value="ECO:0007669"/>
    <property type="project" value="TreeGrafter"/>
</dbReference>
<feature type="region of interest" description="Disordered" evidence="1">
    <location>
        <begin position="212"/>
        <end position="286"/>
    </location>
</feature>